<evidence type="ECO:0000256" key="2">
    <source>
        <dbReference type="ARBA" id="ARBA00007758"/>
    </source>
</evidence>
<dbReference type="InterPro" id="IPR004799">
    <property type="entry name" value="Periplasmic_diS_OxRdtase_DsbE"/>
</dbReference>
<dbReference type="AlphaFoldDB" id="A0A5N3QX53"/>
<dbReference type="PANTHER" id="PTHR42852:SF6">
    <property type="entry name" value="THIOL:DISULFIDE INTERCHANGE PROTEIN DSBE"/>
    <property type="match status" value="1"/>
</dbReference>
<dbReference type="Gene3D" id="3.40.30.10">
    <property type="entry name" value="Glutaredoxin"/>
    <property type="match status" value="1"/>
</dbReference>
<evidence type="ECO:0000256" key="1">
    <source>
        <dbReference type="ARBA" id="ARBA00004383"/>
    </source>
</evidence>
<dbReference type="InterPro" id="IPR013766">
    <property type="entry name" value="Thioredoxin_domain"/>
</dbReference>
<dbReference type="InterPro" id="IPR050553">
    <property type="entry name" value="Thioredoxin_ResA/DsbE_sf"/>
</dbReference>
<gene>
    <name evidence="7" type="ORF">F2P58_19285</name>
</gene>
<dbReference type="RefSeq" id="WP_150872072.1">
    <property type="nucleotide sequence ID" value="NZ_VWSE01000008.1"/>
</dbReference>
<evidence type="ECO:0000313" key="7">
    <source>
        <dbReference type="EMBL" id="KAB0286784.1"/>
    </source>
</evidence>
<protein>
    <submittedName>
        <fullName evidence="7">DsbE family thiol:disulfide interchange protein</fullName>
    </submittedName>
</protein>
<comment type="subcellular location">
    <subcellularLocation>
        <location evidence="1">Cell inner membrane</location>
        <topology evidence="1">Single-pass membrane protein</topology>
        <orientation evidence="1">Periplasmic side</orientation>
    </subcellularLocation>
</comment>
<dbReference type="GO" id="GO:0030288">
    <property type="term" value="C:outer membrane-bounded periplasmic space"/>
    <property type="evidence" value="ECO:0007669"/>
    <property type="project" value="InterPro"/>
</dbReference>
<dbReference type="SUPFAM" id="SSF52833">
    <property type="entry name" value="Thioredoxin-like"/>
    <property type="match status" value="1"/>
</dbReference>
<feature type="domain" description="Thioredoxin" evidence="6">
    <location>
        <begin position="37"/>
        <end position="185"/>
    </location>
</feature>
<proteinExistence type="inferred from homology"/>
<keyword evidence="5" id="KW-0676">Redox-active center</keyword>
<dbReference type="GO" id="GO:0015036">
    <property type="term" value="F:disulfide oxidoreductase activity"/>
    <property type="evidence" value="ECO:0007669"/>
    <property type="project" value="InterPro"/>
</dbReference>
<reference evidence="7 8" key="1">
    <citation type="submission" date="2019-09" db="EMBL/GenBank/DDBJ databases">
        <title>Whole genome sequence of Vibrio fortis.</title>
        <authorList>
            <person name="Das S.K."/>
        </authorList>
    </citation>
    <scope>NUCLEOTIDE SEQUENCE [LARGE SCALE GENOMIC DNA]</scope>
    <source>
        <strain evidence="7 8">AN60</strain>
    </source>
</reference>
<comment type="similarity">
    <text evidence="2">Belongs to the thioredoxin family. DsbE subfamily.</text>
</comment>
<comment type="caution">
    <text evidence="7">The sequence shown here is derived from an EMBL/GenBank/DDBJ whole genome shotgun (WGS) entry which is preliminary data.</text>
</comment>
<sequence length="189" mass="20727">MKSNVRNKMVMLFAITIVVMVVFGLALGKKQQVSVTDQHTRDFPEFSLASLSMPVGNAAGGNAPVTLTREDVTAHPYQLVNVWASWCGICKQEHPVLLKLADSDVPIIGLNYRDTAAAAVKQLQTSGNPYHLVISDPNGQLALDLGVIGTPETYLVDQQGRVVKKLVGAMTQEVWQEEFADYFKNRVTL</sequence>
<dbReference type="CDD" id="cd03010">
    <property type="entry name" value="TlpA_like_DsbE"/>
    <property type="match status" value="1"/>
</dbReference>
<name>A0A5N3QX53_9VIBR</name>
<dbReference type="EMBL" id="VWSE01000008">
    <property type="protein sequence ID" value="KAB0286784.1"/>
    <property type="molecule type" value="Genomic_DNA"/>
</dbReference>
<evidence type="ECO:0000256" key="5">
    <source>
        <dbReference type="ARBA" id="ARBA00023284"/>
    </source>
</evidence>
<keyword evidence="3" id="KW-0201">Cytochrome c-type biogenesis</keyword>
<dbReference type="InterPro" id="IPR013740">
    <property type="entry name" value="Redoxin"/>
</dbReference>
<evidence type="ECO:0000313" key="8">
    <source>
        <dbReference type="Proteomes" id="UP000326789"/>
    </source>
</evidence>
<dbReference type="PANTHER" id="PTHR42852">
    <property type="entry name" value="THIOL:DISULFIDE INTERCHANGE PROTEIN DSBE"/>
    <property type="match status" value="1"/>
</dbReference>
<accession>A0A5N3QX53</accession>
<dbReference type="InterPro" id="IPR036249">
    <property type="entry name" value="Thioredoxin-like_sf"/>
</dbReference>
<dbReference type="Pfam" id="PF08534">
    <property type="entry name" value="Redoxin"/>
    <property type="match status" value="1"/>
</dbReference>
<keyword evidence="4" id="KW-1015">Disulfide bond</keyword>
<dbReference type="GO" id="GO:0017004">
    <property type="term" value="P:cytochrome complex assembly"/>
    <property type="evidence" value="ECO:0007669"/>
    <property type="project" value="UniProtKB-KW"/>
</dbReference>
<dbReference type="GO" id="GO:0005886">
    <property type="term" value="C:plasma membrane"/>
    <property type="evidence" value="ECO:0007669"/>
    <property type="project" value="UniProtKB-SubCell"/>
</dbReference>
<dbReference type="Proteomes" id="UP000326789">
    <property type="component" value="Unassembled WGS sequence"/>
</dbReference>
<evidence type="ECO:0000256" key="4">
    <source>
        <dbReference type="ARBA" id="ARBA00023157"/>
    </source>
</evidence>
<evidence type="ECO:0000259" key="6">
    <source>
        <dbReference type="PROSITE" id="PS51352"/>
    </source>
</evidence>
<dbReference type="NCBIfam" id="TIGR00385">
    <property type="entry name" value="dsbE"/>
    <property type="match status" value="1"/>
</dbReference>
<evidence type="ECO:0000256" key="3">
    <source>
        <dbReference type="ARBA" id="ARBA00022748"/>
    </source>
</evidence>
<organism evidence="7 8">
    <name type="scientific">Vibrio fortis</name>
    <dbReference type="NCBI Taxonomy" id="212667"/>
    <lineage>
        <taxon>Bacteria</taxon>
        <taxon>Pseudomonadati</taxon>
        <taxon>Pseudomonadota</taxon>
        <taxon>Gammaproteobacteria</taxon>
        <taxon>Vibrionales</taxon>
        <taxon>Vibrionaceae</taxon>
        <taxon>Vibrio</taxon>
    </lineage>
</organism>
<dbReference type="PROSITE" id="PS51352">
    <property type="entry name" value="THIOREDOXIN_2"/>
    <property type="match status" value="1"/>
</dbReference>